<reference evidence="1 2" key="1">
    <citation type="submission" date="2019-02" db="EMBL/GenBank/DDBJ databases">
        <title>Draft genome sequences of novel Actinobacteria.</title>
        <authorList>
            <person name="Sahin N."/>
            <person name="Ay H."/>
            <person name="Saygin H."/>
        </authorList>
    </citation>
    <scope>NUCLEOTIDE SEQUENCE [LARGE SCALE GENOMIC DNA]</scope>
    <source>
        <strain evidence="1 2">KC603</strain>
    </source>
</reference>
<gene>
    <name evidence="1" type="ORF">E1212_11410</name>
</gene>
<evidence type="ECO:0000313" key="1">
    <source>
        <dbReference type="EMBL" id="TDC51598.1"/>
    </source>
</evidence>
<sequence>MPSRISVRGFPLVTVRPDGMPGYIPQWSHHTSDDLVAALPVGLQVRSCVEPRFGDVADPGSPPEPIPAGTVADPWLLHGRAPKATHAAHRDLPIAIFWRFQLG</sequence>
<protein>
    <submittedName>
        <fullName evidence="1">Uncharacterized protein</fullName>
    </submittedName>
</protein>
<dbReference type="Proteomes" id="UP000295621">
    <property type="component" value="Unassembled WGS sequence"/>
</dbReference>
<accession>A0A4R4RP46</accession>
<keyword evidence="2" id="KW-1185">Reference proteome</keyword>
<name>A0A4R4RP46_9ACTN</name>
<dbReference type="RefSeq" id="WP_131982425.1">
    <property type="nucleotide sequence ID" value="NZ_SMKL01000021.1"/>
</dbReference>
<evidence type="ECO:0000313" key="2">
    <source>
        <dbReference type="Proteomes" id="UP000295621"/>
    </source>
</evidence>
<organism evidence="1 2">
    <name type="scientific">Jiangella ureilytica</name>
    <dbReference type="NCBI Taxonomy" id="2530374"/>
    <lineage>
        <taxon>Bacteria</taxon>
        <taxon>Bacillati</taxon>
        <taxon>Actinomycetota</taxon>
        <taxon>Actinomycetes</taxon>
        <taxon>Jiangellales</taxon>
        <taxon>Jiangellaceae</taxon>
        <taxon>Jiangella</taxon>
    </lineage>
</organism>
<dbReference type="AlphaFoldDB" id="A0A4R4RP46"/>
<dbReference type="EMBL" id="SMKL01000021">
    <property type="protein sequence ID" value="TDC51598.1"/>
    <property type="molecule type" value="Genomic_DNA"/>
</dbReference>
<proteinExistence type="predicted"/>
<comment type="caution">
    <text evidence="1">The sequence shown here is derived from an EMBL/GenBank/DDBJ whole genome shotgun (WGS) entry which is preliminary data.</text>
</comment>